<name>A0AAP0PIS6_9MAGN</name>
<evidence type="ECO:0000313" key="2">
    <source>
        <dbReference type="EMBL" id="KAK9142780.1"/>
    </source>
</evidence>
<evidence type="ECO:0000313" key="3">
    <source>
        <dbReference type="Proteomes" id="UP001420932"/>
    </source>
</evidence>
<feature type="compositionally biased region" description="Gly residues" evidence="1">
    <location>
        <begin position="8"/>
        <end position="18"/>
    </location>
</feature>
<evidence type="ECO:0000256" key="1">
    <source>
        <dbReference type="SAM" id="MobiDB-lite"/>
    </source>
</evidence>
<dbReference type="EMBL" id="JBBNAF010000005">
    <property type="protein sequence ID" value="KAK9142780.1"/>
    <property type="molecule type" value="Genomic_DNA"/>
</dbReference>
<sequence>MGNTRRTSGGGGGGGGGEGHFHEAARSGDLQAVQFLCNSNPLSVNSRDKHSRTPYFLPGVYVEFDKLGSLPKHFDNPLSLELEDASHPPSSLTSELPP</sequence>
<accession>A0AAP0PIS6</accession>
<gene>
    <name evidence="2" type="ORF">Syun_012180</name>
</gene>
<reference evidence="2 3" key="1">
    <citation type="submission" date="2024-01" db="EMBL/GenBank/DDBJ databases">
        <title>Genome assemblies of Stephania.</title>
        <authorList>
            <person name="Yang L."/>
        </authorList>
    </citation>
    <scope>NUCLEOTIDE SEQUENCE [LARGE SCALE GENOMIC DNA]</scope>
    <source>
        <strain evidence="2">YNDBR</strain>
        <tissue evidence="2">Leaf</tissue>
    </source>
</reference>
<comment type="caution">
    <text evidence="2">The sequence shown here is derived from an EMBL/GenBank/DDBJ whole genome shotgun (WGS) entry which is preliminary data.</text>
</comment>
<feature type="region of interest" description="Disordered" evidence="1">
    <location>
        <begin position="1"/>
        <end position="25"/>
    </location>
</feature>
<dbReference type="Proteomes" id="UP001420932">
    <property type="component" value="Unassembled WGS sequence"/>
</dbReference>
<proteinExistence type="predicted"/>
<dbReference type="AlphaFoldDB" id="A0AAP0PIS6"/>
<protein>
    <submittedName>
        <fullName evidence="2">Uncharacterized protein</fullName>
    </submittedName>
</protein>
<keyword evidence="3" id="KW-1185">Reference proteome</keyword>
<organism evidence="2 3">
    <name type="scientific">Stephania yunnanensis</name>
    <dbReference type="NCBI Taxonomy" id="152371"/>
    <lineage>
        <taxon>Eukaryota</taxon>
        <taxon>Viridiplantae</taxon>
        <taxon>Streptophyta</taxon>
        <taxon>Embryophyta</taxon>
        <taxon>Tracheophyta</taxon>
        <taxon>Spermatophyta</taxon>
        <taxon>Magnoliopsida</taxon>
        <taxon>Ranunculales</taxon>
        <taxon>Menispermaceae</taxon>
        <taxon>Menispermoideae</taxon>
        <taxon>Cissampelideae</taxon>
        <taxon>Stephania</taxon>
    </lineage>
</organism>